<evidence type="ECO:0000256" key="2">
    <source>
        <dbReference type="ARBA" id="ARBA00005791"/>
    </source>
</evidence>
<dbReference type="EMBL" id="JWSY01000020">
    <property type="protein sequence ID" value="KIC56645.1"/>
    <property type="molecule type" value="Genomic_DNA"/>
</dbReference>
<comment type="similarity">
    <text evidence="2">Belongs to the thioredoxin family. DsbA subfamily.</text>
</comment>
<feature type="domain" description="Thioredoxin" evidence="4">
    <location>
        <begin position="2"/>
        <end position="203"/>
    </location>
</feature>
<dbReference type="PROSITE" id="PS51352">
    <property type="entry name" value="THIOREDOXIN_2"/>
    <property type="match status" value="1"/>
</dbReference>
<dbReference type="Proteomes" id="UP000031166">
    <property type="component" value="Unassembled WGS sequence"/>
</dbReference>
<reference evidence="5 6" key="1">
    <citation type="submission" date="2014-12" db="EMBL/GenBank/DDBJ databases">
        <title>Genome sequencing of Brevundimonas nasdae TPW30.</title>
        <authorList>
            <person name="Tan P.W."/>
            <person name="Chan K.-G."/>
        </authorList>
    </citation>
    <scope>NUCLEOTIDE SEQUENCE [LARGE SCALE GENOMIC DNA]</scope>
    <source>
        <strain evidence="5 6">TPW30</strain>
    </source>
</reference>
<dbReference type="AlphaFoldDB" id="A0A0B4CX61"/>
<name>A0A0B4CX61_9CAUL</name>
<dbReference type="Gene3D" id="3.40.30.10">
    <property type="entry name" value="Glutaredoxin"/>
    <property type="match status" value="1"/>
</dbReference>
<dbReference type="InterPro" id="IPR012336">
    <property type="entry name" value="Thioredoxin-like_fold"/>
</dbReference>
<organism evidence="5 6">
    <name type="scientific">Brevundimonas nasdae</name>
    <dbReference type="NCBI Taxonomy" id="172043"/>
    <lineage>
        <taxon>Bacteria</taxon>
        <taxon>Pseudomonadati</taxon>
        <taxon>Pseudomonadota</taxon>
        <taxon>Alphaproteobacteria</taxon>
        <taxon>Caulobacterales</taxon>
        <taxon>Caulobacteraceae</taxon>
        <taxon>Brevundimonas</taxon>
    </lineage>
</organism>
<comment type="caution">
    <text evidence="5">The sequence shown here is derived from an EMBL/GenBank/DDBJ whole genome shotgun (WGS) entry which is preliminary data.</text>
</comment>
<comment type="function">
    <text evidence="1">May be required for disulfide bond formation in some proteins.</text>
</comment>
<dbReference type="Pfam" id="PF13462">
    <property type="entry name" value="Thioredoxin_4"/>
    <property type="match status" value="1"/>
</dbReference>
<dbReference type="InterPro" id="IPR036249">
    <property type="entry name" value="Thioredoxin-like_sf"/>
</dbReference>
<dbReference type="PANTHER" id="PTHR13887:SF56">
    <property type="entry name" value="THIOREDOXIN-LIKE REDUCTASE RV2466C"/>
    <property type="match status" value="1"/>
</dbReference>
<dbReference type="STRING" id="172043.RM53_11335"/>
<dbReference type="PANTHER" id="PTHR13887">
    <property type="entry name" value="GLUTATHIONE S-TRANSFERASE KAPPA"/>
    <property type="match status" value="1"/>
</dbReference>
<feature type="signal peptide" evidence="3">
    <location>
        <begin position="1"/>
        <end position="26"/>
    </location>
</feature>
<dbReference type="InterPro" id="IPR013766">
    <property type="entry name" value="Thioredoxin_domain"/>
</dbReference>
<keyword evidence="3" id="KW-0732">Signal</keyword>
<evidence type="ECO:0000313" key="5">
    <source>
        <dbReference type="EMBL" id="KIC56645.1"/>
    </source>
</evidence>
<gene>
    <name evidence="5" type="ORF">RM53_11335</name>
</gene>
<protein>
    <submittedName>
        <fullName evidence="5">Thioredoxin</fullName>
    </submittedName>
</protein>
<evidence type="ECO:0000259" key="4">
    <source>
        <dbReference type="PROSITE" id="PS51352"/>
    </source>
</evidence>
<feature type="chain" id="PRO_5002102345" evidence="3">
    <location>
        <begin position="27"/>
        <end position="203"/>
    </location>
</feature>
<dbReference type="RefSeq" id="WP_039246868.1">
    <property type="nucleotide sequence ID" value="NZ_JWSY01000020.1"/>
</dbReference>
<proteinExistence type="inferred from homology"/>
<evidence type="ECO:0000313" key="6">
    <source>
        <dbReference type="Proteomes" id="UP000031166"/>
    </source>
</evidence>
<evidence type="ECO:0000256" key="3">
    <source>
        <dbReference type="SAM" id="SignalP"/>
    </source>
</evidence>
<accession>A0A0B4CX61</accession>
<sequence length="203" mass="21118">MMRRAFIAAGFALAALTGGLATPALAADAPPPVTAQDHILGRANAPVTVIEYASFTCSHCADFHNTVLPAFKAKYIDTGKVRLVHRNLPTPPANVAAAAAAVAMCAAPERYFDVAAVFMRDQANLQTTGAQPWFAAGIAASGKTREQIEACLNGPTIRTALDAQIEGARAAGVTGTPTFFVNGTMVMEHSLEALSAAVDPLLR</sequence>
<evidence type="ECO:0000256" key="1">
    <source>
        <dbReference type="ARBA" id="ARBA00003565"/>
    </source>
</evidence>
<dbReference type="SUPFAM" id="SSF52833">
    <property type="entry name" value="Thioredoxin-like"/>
    <property type="match status" value="1"/>
</dbReference>